<dbReference type="STRING" id="5288.A0A5C5G2J8"/>
<comment type="caution">
    <text evidence="2">The sequence shown here is derived from an EMBL/GenBank/DDBJ whole genome shotgun (WGS) entry which is preliminary data.</text>
</comment>
<feature type="compositionally biased region" description="Polar residues" evidence="1">
    <location>
        <begin position="207"/>
        <end position="226"/>
    </location>
</feature>
<feature type="compositionally biased region" description="Polar residues" evidence="1">
    <location>
        <begin position="350"/>
        <end position="361"/>
    </location>
</feature>
<feature type="compositionally biased region" description="Basic and acidic residues" evidence="1">
    <location>
        <begin position="565"/>
        <end position="577"/>
    </location>
</feature>
<protein>
    <recommendedName>
        <fullName evidence="4">Gelsolin-like domain-containing protein</fullName>
    </recommendedName>
</protein>
<gene>
    <name evidence="2" type="ORF">DMC30DRAFT_444549</name>
</gene>
<feature type="compositionally biased region" description="Low complexity" evidence="1">
    <location>
        <begin position="33"/>
        <end position="48"/>
    </location>
</feature>
<dbReference type="GO" id="GO:0005737">
    <property type="term" value="C:cytoplasm"/>
    <property type="evidence" value="ECO:0007669"/>
    <property type="project" value="TreeGrafter"/>
</dbReference>
<dbReference type="GO" id="GO:0015629">
    <property type="term" value="C:actin cytoskeleton"/>
    <property type="evidence" value="ECO:0007669"/>
    <property type="project" value="TreeGrafter"/>
</dbReference>
<reference evidence="2 3" key="1">
    <citation type="submission" date="2019-03" db="EMBL/GenBank/DDBJ databases">
        <title>Rhodosporidium diobovatum UCD-FST 08-225 genome sequencing, assembly, and annotation.</title>
        <authorList>
            <person name="Fakankun I.U."/>
            <person name="Fristensky B."/>
            <person name="Levin D.B."/>
        </authorList>
    </citation>
    <scope>NUCLEOTIDE SEQUENCE [LARGE SCALE GENOMIC DNA]</scope>
    <source>
        <strain evidence="2 3">UCD-FST 08-225</strain>
    </source>
</reference>
<dbReference type="PANTHER" id="PTHR11977">
    <property type="entry name" value="VILLIN"/>
    <property type="match status" value="1"/>
</dbReference>
<feature type="compositionally biased region" description="Low complexity" evidence="1">
    <location>
        <begin position="623"/>
        <end position="636"/>
    </location>
</feature>
<name>A0A5C5G2J8_9BASI</name>
<feature type="compositionally biased region" description="Pro residues" evidence="1">
    <location>
        <begin position="16"/>
        <end position="32"/>
    </location>
</feature>
<dbReference type="Gene3D" id="3.40.20.10">
    <property type="entry name" value="Severin"/>
    <property type="match status" value="1"/>
</dbReference>
<feature type="compositionally biased region" description="Low complexity" evidence="1">
    <location>
        <begin position="486"/>
        <end position="503"/>
    </location>
</feature>
<organism evidence="2 3">
    <name type="scientific">Rhodotorula diobovata</name>
    <dbReference type="NCBI Taxonomy" id="5288"/>
    <lineage>
        <taxon>Eukaryota</taxon>
        <taxon>Fungi</taxon>
        <taxon>Dikarya</taxon>
        <taxon>Basidiomycota</taxon>
        <taxon>Pucciniomycotina</taxon>
        <taxon>Microbotryomycetes</taxon>
        <taxon>Sporidiobolales</taxon>
        <taxon>Sporidiobolaceae</taxon>
        <taxon>Rhodotorula</taxon>
    </lineage>
</organism>
<dbReference type="PANTHER" id="PTHR11977:SF130">
    <property type="entry name" value="SEVERIN"/>
    <property type="match status" value="1"/>
</dbReference>
<feature type="compositionally biased region" description="Low complexity" evidence="1">
    <location>
        <begin position="391"/>
        <end position="409"/>
    </location>
</feature>
<dbReference type="GO" id="GO:0051015">
    <property type="term" value="F:actin filament binding"/>
    <property type="evidence" value="ECO:0007669"/>
    <property type="project" value="InterPro"/>
</dbReference>
<evidence type="ECO:0008006" key="4">
    <source>
        <dbReference type="Google" id="ProtNLM"/>
    </source>
</evidence>
<sequence length="1014" mass="106146">MDLDPTLYSPHNDTPPRSPSPPAASTPLPPVTLPSAPRPSVSPSVSRVFQKKQSDSPPTMSGGLDLSVPPSPRGGRGQESSLRVGPQDDARDTASARDNILNLVSAGQRALGSPSSFSTPSLAMFMGGGAQRRTHRVGTGMTEQEKEETERLEREMAATRAKWGDKGAQAADAEPPRGGMSLADLMKGGKSDSTSSPVAAKVAQRFQPETSRDTSAGSAAPAQTSVEEPAAQQPLVEAKNVSRSPPAAEVPAPEKTTSAPVPTAESRSPHAAASAEPETATLPRSASFGLGAGNTLTRLQSSNIVADRLKWTEAMAQPGSADAPPAAAAAPPSPEKRRSVLERWGRDEPNSATPASPSRQRSFVFDAGAPREELRKSPEVLDGAKGHEKATSPAAAPASSPPLETAPAAKAGYTKPTWSAAPIGVKDPSKPLSPPPVEDEPTSPEVRHTRGVALPGLSSAPASKPVPSPSARPAPLASPSAPPESPVRTRTTSTPTAAAMAEPPASPGGRPSVRAAAMRWGQTAAQSAAEKSEALQALKASYGVKVVPARGQTMPAPGSLQQQQKRSEFDVPPKSKSVEVPAPAPALSFAREKKAVEPAPAPAPAPASVASPAPLKPSPSAAPTPKAAPAASPASAKPAARTLVDDVVSAVLAPRDVAHLPPGETLSLDIFHLNSPSDDPHPIDHNHMLFSSEVVGIVYRAAAPAGADEDEDAVLTRTWVWRGRDAQPTPRTEERIARLAEKTGTRPVEVQAGKEGAELAEAFAGQLTVCRGRRDDFDHLAAHMFLVQSHDGAAFVEEADVSIRTLCSGYATVFSSLGEVYAWLGEGSTDLERHTACEFAESLADGRSVAVLAEGEETALFWHQLAADAGAEYASAHYWRYRSIHPQTASLVRFSPSGSTPFSLVPSLELSPSHVSLLDGGFAEHWVVVPEAVLADKKGDVELALEAAEKLSAKWEERGFGARTPFHVLLTPSLIPRDLPFLSRSLDFSPLNDGAATPRKMRVYTAQEAREELL</sequence>
<dbReference type="InterPro" id="IPR029006">
    <property type="entry name" value="ADF-H/Gelsolin-like_dom_sf"/>
</dbReference>
<feature type="compositionally biased region" description="Basic and acidic residues" evidence="1">
    <location>
        <begin position="86"/>
        <end position="95"/>
    </location>
</feature>
<feature type="compositionally biased region" description="Basic and acidic residues" evidence="1">
    <location>
        <begin position="148"/>
        <end position="165"/>
    </location>
</feature>
<feature type="region of interest" description="Disordered" evidence="1">
    <location>
        <begin position="550"/>
        <end position="636"/>
    </location>
</feature>
<evidence type="ECO:0000256" key="1">
    <source>
        <dbReference type="SAM" id="MobiDB-lite"/>
    </source>
</evidence>
<dbReference type="InterPro" id="IPR007122">
    <property type="entry name" value="Villin/Gelsolin"/>
</dbReference>
<dbReference type="GO" id="GO:0008154">
    <property type="term" value="P:actin polymerization or depolymerization"/>
    <property type="evidence" value="ECO:0007669"/>
    <property type="project" value="TreeGrafter"/>
</dbReference>
<dbReference type="Proteomes" id="UP000311382">
    <property type="component" value="Unassembled WGS sequence"/>
</dbReference>
<dbReference type="SUPFAM" id="SSF55753">
    <property type="entry name" value="Actin depolymerizing proteins"/>
    <property type="match status" value="1"/>
</dbReference>
<dbReference type="OrthoDB" id="6375767at2759"/>
<dbReference type="AlphaFoldDB" id="A0A5C5G2J8"/>
<feature type="compositionally biased region" description="Basic and acidic residues" evidence="1">
    <location>
        <begin position="369"/>
        <end position="390"/>
    </location>
</feature>
<feature type="compositionally biased region" description="Basic and acidic residues" evidence="1">
    <location>
        <begin position="334"/>
        <end position="349"/>
    </location>
</feature>
<accession>A0A5C5G2J8</accession>
<evidence type="ECO:0000313" key="3">
    <source>
        <dbReference type="Proteomes" id="UP000311382"/>
    </source>
</evidence>
<feature type="region of interest" description="Disordered" evidence="1">
    <location>
        <begin position="315"/>
        <end position="531"/>
    </location>
</feature>
<dbReference type="EMBL" id="SOZI01000013">
    <property type="protein sequence ID" value="TNY23317.1"/>
    <property type="molecule type" value="Genomic_DNA"/>
</dbReference>
<feature type="region of interest" description="Disordered" evidence="1">
    <location>
        <begin position="1"/>
        <end position="97"/>
    </location>
</feature>
<feature type="region of interest" description="Disordered" evidence="1">
    <location>
        <begin position="129"/>
        <end position="301"/>
    </location>
</feature>
<feature type="compositionally biased region" description="Low complexity" evidence="1">
    <location>
        <begin position="316"/>
        <end position="330"/>
    </location>
</feature>
<keyword evidence="3" id="KW-1185">Reference proteome</keyword>
<proteinExistence type="predicted"/>
<evidence type="ECO:0000313" key="2">
    <source>
        <dbReference type="EMBL" id="TNY23317.1"/>
    </source>
</evidence>